<dbReference type="AlphaFoldDB" id="A0A3L6FNQ2"/>
<protein>
    <submittedName>
        <fullName evidence="2">Uncharacterized protein</fullName>
    </submittedName>
</protein>
<feature type="region of interest" description="Disordered" evidence="1">
    <location>
        <begin position="28"/>
        <end position="51"/>
    </location>
</feature>
<comment type="caution">
    <text evidence="2">The sequence shown here is derived from an EMBL/GenBank/DDBJ whole genome shotgun (WGS) entry which is preliminary data.</text>
</comment>
<gene>
    <name evidence="2" type="ORF">Zm00014a_028789</name>
</gene>
<accession>A0A3L6FNQ2</accession>
<evidence type="ECO:0000256" key="1">
    <source>
        <dbReference type="SAM" id="MobiDB-lite"/>
    </source>
</evidence>
<reference evidence="2" key="1">
    <citation type="journal article" date="2018" name="Nat. Genet.">
        <title>Extensive intraspecific gene order and gene structural variations between Mo17 and other maize genomes.</title>
        <authorList>
            <person name="Sun S."/>
            <person name="Zhou Y."/>
            <person name="Chen J."/>
            <person name="Shi J."/>
            <person name="Zhao H."/>
            <person name="Zhao H."/>
            <person name="Song W."/>
            <person name="Zhang M."/>
            <person name="Cui Y."/>
            <person name="Dong X."/>
            <person name="Liu H."/>
            <person name="Ma X."/>
            <person name="Jiao Y."/>
            <person name="Wang B."/>
            <person name="Wei X."/>
            <person name="Stein J.C."/>
            <person name="Glaubitz J.C."/>
            <person name="Lu F."/>
            <person name="Yu G."/>
            <person name="Liang C."/>
            <person name="Fengler K."/>
            <person name="Li B."/>
            <person name="Rafalski A."/>
            <person name="Schnable P.S."/>
            <person name="Ware D.H."/>
            <person name="Buckler E.S."/>
            <person name="Lai J."/>
        </authorList>
    </citation>
    <scope>NUCLEOTIDE SEQUENCE [LARGE SCALE GENOMIC DNA]</scope>
    <source>
        <tissue evidence="2">Seedling</tissue>
    </source>
</reference>
<name>A0A3L6FNQ2_MAIZE</name>
<proteinExistence type="predicted"/>
<dbReference type="EMBL" id="NCVQ01000003">
    <property type="protein sequence ID" value="PWZ36548.1"/>
    <property type="molecule type" value="Genomic_DNA"/>
</dbReference>
<evidence type="ECO:0000313" key="2">
    <source>
        <dbReference type="EMBL" id="PWZ36548.1"/>
    </source>
</evidence>
<dbReference type="Proteomes" id="UP000251960">
    <property type="component" value="Chromosome 2"/>
</dbReference>
<organism evidence="2">
    <name type="scientific">Zea mays</name>
    <name type="common">Maize</name>
    <dbReference type="NCBI Taxonomy" id="4577"/>
    <lineage>
        <taxon>Eukaryota</taxon>
        <taxon>Viridiplantae</taxon>
        <taxon>Streptophyta</taxon>
        <taxon>Embryophyta</taxon>
        <taxon>Tracheophyta</taxon>
        <taxon>Spermatophyta</taxon>
        <taxon>Magnoliopsida</taxon>
        <taxon>Liliopsida</taxon>
        <taxon>Poales</taxon>
        <taxon>Poaceae</taxon>
        <taxon>PACMAD clade</taxon>
        <taxon>Panicoideae</taxon>
        <taxon>Andropogonodae</taxon>
        <taxon>Andropogoneae</taxon>
        <taxon>Tripsacinae</taxon>
        <taxon>Zea</taxon>
    </lineage>
</organism>
<sequence>MGPAHRAAYAQAGGRGRCAAGHPLSGGLAGASSSRGGVSDHVSSPRPSSRSHPWLPPWFAGLCALSPSAGSPLPLPSSSPRPEAPLHRALPSPCCRAWLDPCACVLAAPECSAHWCREPSRSSLSSPHSVEAPTPMRVLGSLLAQLAFLPCAQRSISSQRA</sequence>